<evidence type="ECO:0000313" key="3">
    <source>
        <dbReference type="Proteomes" id="UP001465153"/>
    </source>
</evidence>
<dbReference type="SUPFAM" id="SSF109604">
    <property type="entry name" value="HD-domain/PDEase-like"/>
    <property type="match status" value="1"/>
</dbReference>
<dbReference type="PIRSF" id="PIRSF036888">
    <property type="entry name" value="HDGYPm_UCP036888"/>
    <property type="match status" value="1"/>
</dbReference>
<dbReference type="PANTHER" id="PTHR33525">
    <property type="match status" value="1"/>
</dbReference>
<dbReference type="Gene3D" id="1.10.3210.10">
    <property type="entry name" value="Hypothetical protein af1432"/>
    <property type="match status" value="1"/>
</dbReference>
<feature type="domain" description="HDOD" evidence="1">
    <location>
        <begin position="194"/>
        <end position="394"/>
    </location>
</feature>
<organism evidence="2 3">
    <name type="scientific">Sessilibacter corallicola</name>
    <dbReference type="NCBI Taxonomy" id="2904075"/>
    <lineage>
        <taxon>Bacteria</taxon>
        <taxon>Pseudomonadati</taxon>
        <taxon>Pseudomonadota</taxon>
        <taxon>Gammaproteobacteria</taxon>
        <taxon>Cellvibrionales</taxon>
        <taxon>Cellvibrionaceae</taxon>
        <taxon>Sessilibacter</taxon>
    </lineage>
</organism>
<dbReference type="Proteomes" id="UP001465153">
    <property type="component" value="Unassembled WGS sequence"/>
</dbReference>
<protein>
    <submittedName>
        <fullName evidence="2">Aminoacyl-tRNA deacylase and HDOD domain-containing protein</fullName>
    </submittedName>
</protein>
<dbReference type="PANTHER" id="PTHR33525:SF3">
    <property type="entry name" value="RIBONUCLEASE Y"/>
    <property type="match status" value="1"/>
</dbReference>
<dbReference type="InterPro" id="IPR007214">
    <property type="entry name" value="YbaK/aa-tRNA-synth-assoc-dom"/>
</dbReference>
<keyword evidence="3" id="KW-1185">Reference proteome</keyword>
<dbReference type="InterPro" id="IPR013976">
    <property type="entry name" value="HDOD"/>
</dbReference>
<reference evidence="2 3" key="1">
    <citation type="submission" date="2024-04" db="EMBL/GenBank/DDBJ databases">
        <title>Draft genome sequence of Sessilibacter corallicola NBRC 116591.</title>
        <authorList>
            <person name="Miyakawa T."/>
            <person name="Kusuya Y."/>
            <person name="Miura T."/>
        </authorList>
    </citation>
    <scope>NUCLEOTIDE SEQUENCE [LARGE SCALE GENOMIC DNA]</scope>
    <source>
        <strain evidence="2 3">KU-00831-HH</strain>
    </source>
</reference>
<evidence type="ECO:0000313" key="2">
    <source>
        <dbReference type="EMBL" id="GAA6167121.1"/>
    </source>
</evidence>
<dbReference type="InterPro" id="IPR052340">
    <property type="entry name" value="RNase_Y/CdgJ"/>
</dbReference>
<dbReference type="InterPro" id="IPR014627">
    <property type="entry name" value="UCP036888_HDGYP-like"/>
</dbReference>
<dbReference type="InterPro" id="IPR036754">
    <property type="entry name" value="YbaK/aa-tRNA-synt-asso_dom_sf"/>
</dbReference>
<dbReference type="PROSITE" id="PS51833">
    <property type="entry name" value="HDOD"/>
    <property type="match status" value="1"/>
</dbReference>
<dbReference type="EMBL" id="BAABWN010000002">
    <property type="protein sequence ID" value="GAA6167121.1"/>
    <property type="molecule type" value="Genomic_DNA"/>
</dbReference>
<dbReference type="Pfam" id="PF04073">
    <property type="entry name" value="tRNA_edit"/>
    <property type="match status" value="1"/>
</dbReference>
<dbReference type="RefSeq" id="WP_353301838.1">
    <property type="nucleotide sequence ID" value="NZ_BAABWN010000002.1"/>
</dbReference>
<dbReference type="Pfam" id="PF08668">
    <property type="entry name" value="HDOD"/>
    <property type="match status" value="1"/>
</dbReference>
<comment type="caution">
    <text evidence="2">The sequence shown here is derived from an EMBL/GenBank/DDBJ whole genome shotgun (WGS) entry which is preliminary data.</text>
</comment>
<accession>A0ABQ0A635</accession>
<dbReference type="SUPFAM" id="SSF55826">
    <property type="entry name" value="YbaK/ProRS associated domain"/>
    <property type="match status" value="1"/>
</dbReference>
<proteinExistence type="predicted"/>
<sequence>MHFPSNLKKLLDTKQINYSLTMYTNDNFEDNAFRDHHLRNSNAARSVLLEDGQGKVLALVPANCILDLNRLCQLLGRELKAVSPAEIETMASSKGLDVIPAIPNINGLETVIDDQLVNSENPVLLDSGKSPHLLEIDHNALESLMSDKAKQMDIAVPVDSIEDENTDDLRDITEAVTSFTNHRIKQRLEDTLEMPPLPETAQRIIKLRVDPNADIADLSNIVEIDPSLAAQVVSWASSPYYSAPGKIRSIHDAIVRVLGFDMVLNLALGIALSRTLSIPKNGPYGSQPYWRSAVYMAATMEGLVTAIERQHRPGFGLAYLSGLLHNFGYLIIADVFPSYYDRLCDSWDANQHLEQTIIERQQIGVSRNQMCAWLMEVWNLPEEILVALRQQNNPDYDGEHAIYANLLYISQQLLRRKGLSCGPKEPIPKHLLERVYLSDDILEDTIDNIMESAMELENIANELAG</sequence>
<name>A0ABQ0A635_9GAMM</name>
<dbReference type="Gene3D" id="3.90.960.10">
    <property type="entry name" value="YbaK/aminoacyl-tRNA synthetase-associated domain"/>
    <property type="match status" value="1"/>
</dbReference>
<gene>
    <name evidence="2" type="ORF">NBRC116591_09310</name>
</gene>
<evidence type="ECO:0000259" key="1">
    <source>
        <dbReference type="PROSITE" id="PS51833"/>
    </source>
</evidence>